<dbReference type="KEGG" id="amuc:Pan181_25090"/>
<feature type="signal peptide" evidence="1">
    <location>
        <begin position="1"/>
        <end position="28"/>
    </location>
</feature>
<protein>
    <recommendedName>
        <fullName evidence="4">Peptidase MA-like domain-containing protein</fullName>
    </recommendedName>
</protein>
<reference evidence="2 3" key="1">
    <citation type="submission" date="2019-02" db="EMBL/GenBank/DDBJ databases">
        <title>Deep-cultivation of Planctomycetes and their phenomic and genomic characterization uncovers novel biology.</title>
        <authorList>
            <person name="Wiegand S."/>
            <person name="Jogler M."/>
            <person name="Boedeker C."/>
            <person name="Pinto D."/>
            <person name="Vollmers J."/>
            <person name="Rivas-Marin E."/>
            <person name="Kohn T."/>
            <person name="Peeters S.H."/>
            <person name="Heuer A."/>
            <person name="Rast P."/>
            <person name="Oberbeckmann S."/>
            <person name="Bunk B."/>
            <person name="Jeske O."/>
            <person name="Meyerdierks A."/>
            <person name="Storesund J.E."/>
            <person name="Kallscheuer N."/>
            <person name="Luecker S."/>
            <person name="Lage O.M."/>
            <person name="Pohl T."/>
            <person name="Merkel B.J."/>
            <person name="Hornburger P."/>
            <person name="Mueller R.-W."/>
            <person name="Bruemmer F."/>
            <person name="Labrenz M."/>
            <person name="Spormann A.M."/>
            <person name="Op den Camp H."/>
            <person name="Overmann J."/>
            <person name="Amann R."/>
            <person name="Jetten M.S.M."/>
            <person name="Mascher T."/>
            <person name="Medema M.H."/>
            <person name="Devos D.P."/>
            <person name="Kaster A.-K."/>
            <person name="Ovreas L."/>
            <person name="Rohde M."/>
            <person name="Galperin M.Y."/>
            <person name="Jogler C."/>
        </authorList>
    </citation>
    <scope>NUCLEOTIDE SEQUENCE [LARGE SCALE GENOMIC DNA]</scope>
    <source>
        <strain evidence="2 3">Pan181</strain>
    </source>
</reference>
<accession>A0A518ANK4</accession>
<name>A0A518ANK4_9BACT</name>
<evidence type="ECO:0000313" key="3">
    <source>
        <dbReference type="Proteomes" id="UP000315750"/>
    </source>
</evidence>
<keyword evidence="3" id="KW-1185">Reference proteome</keyword>
<sequence precursor="true">MLQGMQRIKGLIALVILWSGTECLPANAAAVASSQQFYVLTSSSRLADKVVERAEEYCSRIRAEWLGGHLPATRTPTSIYVEIDPKRSFARTVIDPLGKRHMVWLVGSEEAVTDYLLHHELVHVVLGAEFGESLPVWGNEGIASRYDNQRRHDLRQTQLAQFVATDSWPDLKTLFESPVRQRWQYASAVSVSDYLIAQGGAEKFVRFLNDSSTDPAHSLNEYYAIQSFSELQTSWQQHVRESLDEKRSSEAVATLPTSASRYAR</sequence>
<proteinExistence type="predicted"/>
<evidence type="ECO:0000256" key="1">
    <source>
        <dbReference type="SAM" id="SignalP"/>
    </source>
</evidence>
<evidence type="ECO:0008006" key="4">
    <source>
        <dbReference type="Google" id="ProtNLM"/>
    </source>
</evidence>
<evidence type="ECO:0000313" key="2">
    <source>
        <dbReference type="EMBL" id="QDU56300.1"/>
    </source>
</evidence>
<feature type="chain" id="PRO_5022059905" description="Peptidase MA-like domain-containing protein" evidence="1">
    <location>
        <begin position="29"/>
        <end position="264"/>
    </location>
</feature>
<keyword evidence="1" id="KW-0732">Signal</keyword>
<dbReference type="Proteomes" id="UP000315750">
    <property type="component" value="Chromosome"/>
</dbReference>
<dbReference type="AlphaFoldDB" id="A0A518ANK4"/>
<organism evidence="2 3">
    <name type="scientific">Aeoliella mucimassa</name>
    <dbReference type="NCBI Taxonomy" id="2527972"/>
    <lineage>
        <taxon>Bacteria</taxon>
        <taxon>Pseudomonadati</taxon>
        <taxon>Planctomycetota</taxon>
        <taxon>Planctomycetia</taxon>
        <taxon>Pirellulales</taxon>
        <taxon>Lacipirellulaceae</taxon>
        <taxon>Aeoliella</taxon>
    </lineage>
</organism>
<dbReference type="EMBL" id="CP036278">
    <property type="protein sequence ID" value="QDU56300.1"/>
    <property type="molecule type" value="Genomic_DNA"/>
</dbReference>
<gene>
    <name evidence="2" type="ORF">Pan181_25090</name>
</gene>